<dbReference type="SUPFAM" id="SSF56436">
    <property type="entry name" value="C-type lectin-like"/>
    <property type="match status" value="1"/>
</dbReference>
<gene>
    <name evidence="3" type="primary">Acey_s0286.g1391</name>
    <name evidence="3" type="ORF">Y032_0286g1391</name>
</gene>
<feature type="region of interest" description="Disordered" evidence="1">
    <location>
        <begin position="33"/>
        <end position="54"/>
    </location>
</feature>
<accession>A0A016S5X9</accession>
<evidence type="ECO:0000256" key="1">
    <source>
        <dbReference type="SAM" id="MobiDB-lite"/>
    </source>
</evidence>
<sequence>MTLFVSLERTERIGPPWHVKETNGRIAGARSVYPTISGSQGDQDGSQQPPEPVSDWKFFRETSMCYRAYKDGGNFDESRSWCKKENGELASIHTTEHNEFLTGLTRGKIDGSVLIGLRLGDVNGIVTKEWTDGSEYNYERWAPRKPSSSGHCTILIGGRFLMATYPPTTYTEDFVM</sequence>
<dbReference type="Gene3D" id="3.10.100.10">
    <property type="entry name" value="Mannose-Binding Protein A, subunit A"/>
    <property type="match status" value="1"/>
</dbReference>
<organism evidence="3 4">
    <name type="scientific">Ancylostoma ceylanicum</name>
    <dbReference type="NCBI Taxonomy" id="53326"/>
    <lineage>
        <taxon>Eukaryota</taxon>
        <taxon>Metazoa</taxon>
        <taxon>Ecdysozoa</taxon>
        <taxon>Nematoda</taxon>
        <taxon>Chromadorea</taxon>
        <taxon>Rhabditida</taxon>
        <taxon>Rhabditina</taxon>
        <taxon>Rhabditomorpha</taxon>
        <taxon>Strongyloidea</taxon>
        <taxon>Ancylostomatidae</taxon>
        <taxon>Ancylostomatinae</taxon>
        <taxon>Ancylostoma</taxon>
    </lineage>
</organism>
<name>A0A016S5X9_9BILA</name>
<dbReference type="PROSITE" id="PS50041">
    <property type="entry name" value="C_TYPE_LECTIN_2"/>
    <property type="match status" value="1"/>
</dbReference>
<dbReference type="PANTHER" id="PTHR22803">
    <property type="entry name" value="MANNOSE, PHOSPHOLIPASE, LECTIN RECEPTOR RELATED"/>
    <property type="match status" value="1"/>
</dbReference>
<keyword evidence="4" id="KW-1185">Reference proteome</keyword>
<dbReference type="InterPro" id="IPR016187">
    <property type="entry name" value="CTDL_fold"/>
</dbReference>
<dbReference type="SMART" id="SM00034">
    <property type="entry name" value="CLECT"/>
    <property type="match status" value="1"/>
</dbReference>
<dbReference type="CDD" id="cd00037">
    <property type="entry name" value="CLECT"/>
    <property type="match status" value="1"/>
</dbReference>
<feature type="compositionally biased region" description="Low complexity" evidence="1">
    <location>
        <begin position="37"/>
        <end position="48"/>
    </location>
</feature>
<evidence type="ECO:0000313" key="3">
    <source>
        <dbReference type="EMBL" id="EYB86040.1"/>
    </source>
</evidence>
<dbReference type="InterPro" id="IPR016186">
    <property type="entry name" value="C-type_lectin-like/link_sf"/>
</dbReference>
<dbReference type="OrthoDB" id="6356110at2759"/>
<dbReference type="Proteomes" id="UP000024635">
    <property type="component" value="Unassembled WGS sequence"/>
</dbReference>
<dbReference type="AlphaFoldDB" id="A0A016S5X9"/>
<feature type="domain" description="C-type lectin" evidence="2">
    <location>
        <begin position="61"/>
        <end position="160"/>
    </location>
</feature>
<dbReference type="InterPro" id="IPR001304">
    <property type="entry name" value="C-type_lectin-like"/>
</dbReference>
<dbReference type="InterPro" id="IPR050111">
    <property type="entry name" value="C-type_lectin/snaclec_domain"/>
</dbReference>
<protein>
    <recommendedName>
        <fullName evidence="2">C-type lectin domain-containing protein</fullName>
    </recommendedName>
</protein>
<dbReference type="Pfam" id="PF00059">
    <property type="entry name" value="Lectin_C"/>
    <property type="match status" value="1"/>
</dbReference>
<comment type="caution">
    <text evidence="3">The sequence shown here is derived from an EMBL/GenBank/DDBJ whole genome shotgun (WGS) entry which is preliminary data.</text>
</comment>
<proteinExistence type="predicted"/>
<evidence type="ECO:0000313" key="4">
    <source>
        <dbReference type="Proteomes" id="UP000024635"/>
    </source>
</evidence>
<evidence type="ECO:0000259" key="2">
    <source>
        <dbReference type="PROSITE" id="PS50041"/>
    </source>
</evidence>
<reference evidence="4" key="1">
    <citation type="journal article" date="2015" name="Nat. Genet.">
        <title>The genome and transcriptome of the zoonotic hookworm Ancylostoma ceylanicum identify infection-specific gene families.</title>
        <authorList>
            <person name="Schwarz E.M."/>
            <person name="Hu Y."/>
            <person name="Antoshechkin I."/>
            <person name="Miller M.M."/>
            <person name="Sternberg P.W."/>
            <person name="Aroian R.V."/>
        </authorList>
    </citation>
    <scope>NUCLEOTIDE SEQUENCE</scope>
    <source>
        <strain evidence="4">HY135</strain>
    </source>
</reference>
<dbReference type="EMBL" id="JARK01001622">
    <property type="protein sequence ID" value="EYB86040.1"/>
    <property type="molecule type" value="Genomic_DNA"/>
</dbReference>